<dbReference type="Proteomes" id="UP000554482">
    <property type="component" value="Unassembled WGS sequence"/>
</dbReference>
<dbReference type="PROSITE" id="PS50237">
    <property type="entry name" value="HECT"/>
    <property type="match status" value="1"/>
</dbReference>
<dbReference type="GO" id="GO:0006511">
    <property type="term" value="P:ubiquitin-dependent protein catabolic process"/>
    <property type="evidence" value="ECO:0007669"/>
    <property type="project" value="TreeGrafter"/>
</dbReference>
<proteinExistence type="predicted"/>
<dbReference type="Gene3D" id="3.90.1750.10">
    <property type="entry name" value="Hect, E3 ligase catalytic domains"/>
    <property type="match status" value="1"/>
</dbReference>
<dbReference type="CDD" id="cd00078">
    <property type="entry name" value="HECTc"/>
    <property type="match status" value="1"/>
</dbReference>
<sequence>MKKDHSTEEATINKLGQQISYQDVNFRDSQAQSISKTLHFFVRLVSGGNTIVIHANSDDSVESVHEQIRKLTGIPLFEQGLVYRGRQLQWEQTLEECFIENDAGLHLIGRMRSTEFPKSWQVVNDLLSSIRRLCKGEGKETFINIKSKVEEFLDLIPKDDHGDKVAGHLKIFKSYGAPTALVMLYLYPIHNGNKDCADEAIRLLLSPNLDLLAKPVQVQFASIILEFCKLLSGTAPDDSLYIACRSTLGSLLDIISFAHGSKYFDFAKSYNIIIEFLPFVHQLADKLIEDLESSWNPSPCTGSSLAKDVRDFTSFLRPLCGAIEDQVGGKINLPMYLHNKNLCYMAEFETLFAIFKKLLEKIDQCLHRVEEILISKGAAEETESPRFSWYQYIPILKELNGICKLYRGAEHMVSSLMKLRRLPLNFLIRYLKRSDDHYWLLEHKDVTDFESRRHLVMMMFPEIVDDYEELHEMLIDRSQLLEESFAYISRADPESFRSGLFMEFKNEEATGPGVVREWFYLVCQAIFNPQNPLFQACPNDQRRFFPNPVSKVDSLHLDYFGFCGRMIALALMNKVHVGIVLDRVFFLQLAGNSVSLDDIRDADPCLYMSCKKILEMDAEFVDSDALGLTFVREVEELGSRKIVELCAGGKDIVVDSKNRAEYVNLLIQNCFVSSISQQVDRFARGFADIISTVKLQKQFFISLELEDLDRMLCGSDSALCVKAWKAHTDYHGYKETDHQICWFWKIVEGMSAGEQRVLLFFWTSVRYLPIEGFGGLPSRLHIYKASDSHDRLPSSHTCFYRLCLPPYPSIASMQKCLNLITQEHRIVPGEILEPRNSI</sequence>
<feature type="domain" description="HECT" evidence="8">
    <location>
        <begin position="492"/>
        <end position="833"/>
    </location>
</feature>
<evidence type="ECO:0000256" key="3">
    <source>
        <dbReference type="ARBA" id="ARBA00012485"/>
    </source>
</evidence>
<evidence type="ECO:0000313" key="9">
    <source>
        <dbReference type="EMBL" id="KAF5199104.1"/>
    </source>
</evidence>
<evidence type="ECO:0000256" key="1">
    <source>
        <dbReference type="ARBA" id="ARBA00000885"/>
    </source>
</evidence>
<evidence type="ECO:0000259" key="7">
    <source>
        <dbReference type="PROSITE" id="PS50053"/>
    </source>
</evidence>
<keyword evidence="5 6" id="KW-0833">Ubl conjugation pathway</keyword>
<dbReference type="OrthoDB" id="8068875at2759"/>
<dbReference type="GO" id="GO:0005737">
    <property type="term" value="C:cytoplasm"/>
    <property type="evidence" value="ECO:0007669"/>
    <property type="project" value="TreeGrafter"/>
</dbReference>
<evidence type="ECO:0000256" key="4">
    <source>
        <dbReference type="ARBA" id="ARBA00022679"/>
    </source>
</evidence>
<dbReference type="PANTHER" id="PTHR11254:SF424">
    <property type="entry name" value="E3 UBIQUITIN-PROTEIN LIGASE UPL5"/>
    <property type="match status" value="1"/>
</dbReference>
<dbReference type="PRINTS" id="PR00348">
    <property type="entry name" value="UBIQUITIN"/>
</dbReference>
<comment type="catalytic activity">
    <reaction evidence="1">
        <text>S-ubiquitinyl-[E2 ubiquitin-conjugating enzyme]-L-cysteine + [acceptor protein]-L-lysine = [E2 ubiquitin-conjugating enzyme]-L-cysteine + N(6)-ubiquitinyl-[acceptor protein]-L-lysine.</text>
        <dbReference type="EC" id="2.3.2.26"/>
    </reaction>
</comment>
<dbReference type="Gene3D" id="3.10.20.90">
    <property type="entry name" value="Phosphatidylinositol 3-kinase Catalytic Subunit, Chain A, domain 1"/>
    <property type="match status" value="1"/>
</dbReference>
<dbReference type="InterPro" id="IPR000569">
    <property type="entry name" value="HECT_dom"/>
</dbReference>
<dbReference type="SMART" id="SM00213">
    <property type="entry name" value="UBQ"/>
    <property type="match status" value="1"/>
</dbReference>
<evidence type="ECO:0000256" key="2">
    <source>
        <dbReference type="ARBA" id="ARBA00004906"/>
    </source>
</evidence>
<dbReference type="AlphaFoldDB" id="A0A7J6WNY8"/>
<dbReference type="EMBL" id="JABWDY010012434">
    <property type="protein sequence ID" value="KAF5199104.1"/>
    <property type="molecule type" value="Genomic_DNA"/>
</dbReference>
<protein>
    <recommendedName>
        <fullName evidence="3">HECT-type E3 ubiquitin transferase</fullName>
        <ecNumber evidence="3">2.3.2.26</ecNumber>
    </recommendedName>
</protein>
<dbReference type="Pfam" id="PF00632">
    <property type="entry name" value="HECT"/>
    <property type="match status" value="1"/>
</dbReference>
<dbReference type="SMART" id="SM00119">
    <property type="entry name" value="HECTc"/>
    <property type="match status" value="1"/>
</dbReference>
<dbReference type="InterPro" id="IPR019956">
    <property type="entry name" value="Ubiquitin_dom"/>
</dbReference>
<evidence type="ECO:0000256" key="6">
    <source>
        <dbReference type="PROSITE-ProRule" id="PRU00104"/>
    </source>
</evidence>
<reference evidence="9 10" key="1">
    <citation type="submission" date="2020-06" db="EMBL/GenBank/DDBJ databases">
        <title>Transcriptomic and genomic resources for Thalictrum thalictroides and T. hernandezii: Facilitating candidate gene discovery in an emerging model plant lineage.</title>
        <authorList>
            <person name="Arias T."/>
            <person name="Riano-Pachon D.M."/>
            <person name="Di Stilio V.S."/>
        </authorList>
    </citation>
    <scope>NUCLEOTIDE SEQUENCE [LARGE SCALE GENOMIC DNA]</scope>
    <source>
        <strain evidence="10">cv. WT478/WT964</strain>
        <tissue evidence="9">Leaves</tissue>
    </source>
</reference>
<name>A0A7J6WNY8_THATH</name>
<comment type="pathway">
    <text evidence="2">Protein modification; protein ubiquitination.</text>
</comment>
<dbReference type="GO" id="GO:0000209">
    <property type="term" value="P:protein polyubiquitination"/>
    <property type="evidence" value="ECO:0007669"/>
    <property type="project" value="TreeGrafter"/>
</dbReference>
<accession>A0A7J6WNY8</accession>
<dbReference type="InterPro" id="IPR035983">
    <property type="entry name" value="Hect_E3_ubiquitin_ligase"/>
</dbReference>
<evidence type="ECO:0000256" key="5">
    <source>
        <dbReference type="ARBA" id="ARBA00022786"/>
    </source>
</evidence>
<dbReference type="Gene3D" id="3.30.2160.10">
    <property type="entry name" value="Hect, E3 ligase catalytic domain"/>
    <property type="match status" value="1"/>
</dbReference>
<keyword evidence="10" id="KW-1185">Reference proteome</keyword>
<dbReference type="PANTHER" id="PTHR11254">
    <property type="entry name" value="HECT DOMAIN UBIQUITIN-PROTEIN LIGASE"/>
    <property type="match status" value="1"/>
</dbReference>
<comment type="caution">
    <text evidence="9">The sequence shown here is derived from an EMBL/GenBank/DDBJ whole genome shotgun (WGS) entry which is preliminary data.</text>
</comment>
<dbReference type="PROSITE" id="PS50053">
    <property type="entry name" value="UBIQUITIN_2"/>
    <property type="match status" value="1"/>
</dbReference>
<dbReference type="SUPFAM" id="SSF54236">
    <property type="entry name" value="Ubiquitin-like"/>
    <property type="match status" value="1"/>
</dbReference>
<feature type="domain" description="Ubiquitin-like" evidence="7">
    <location>
        <begin position="38"/>
        <end position="114"/>
    </location>
</feature>
<dbReference type="Gene3D" id="3.30.2410.10">
    <property type="entry name" value="Hect, E3 ligase catalytic domain"/>
    <property type="match status" value="1"/>
</dbReference>
<gene>
    <name evidence="9" type="ORF">FRX31_011308</name>
</gene>
<evidence type="ECO:0000259" key="8">
    <source>
        <dbReference type="PROSITE" id="PS50237"/>
    </source>
</evidence>
<dbReference type="Pfam" id="PF00240">
    <property type="entry name" value="ubiquitin"/>
    <property type="match status" value="1"/>
</dbReference>
<keyword evidence="4" id="KW-0808">Transferase</keyword>
<feature type="active site" description="Glycyl thioester intermediate" evidence="6">
    <location>
        <position position="798"/>
    </location>
</feature>
<organism evidence="9 10">
    <name type="scientific">Thalictrum thalictroides</name>
    <name type="common">Rue-anemone</name>
    <name type="synonym">Anemone thalictroides</name>
    <dbReference type="NCBI Taxonomy" id="46969"/>
    <lineage>
        <taxon>Eukaryota</taxon>
        <taxon>Viridiplantae</taxon>
        <taxon>Streptophyta</taxon>
        <taxon>Embryophyta</taxon>
        <taxon>Tracheophyta</taxon>
        <taxon>Spermatophyta</taxon>
        <taxon>Magnoliopsida</taxon>
        <taxon>Ranunculales</taxon>
        <taxon>Ranunculaceae</taxon>
        <taxon>Thalictroideae</taxon>
        <taxon>Thalictrum</taxon>
    </lineage>
</organism>
<dbReference type="InterPro" id="IPR050409">
    <property type="entry name" value="E3_ubiq-protein_ligase"/>
</dbReference>
<dbReference type="SUPFAM" id="SSF56204">
    <property type="entry name" value="Hect, E3 ligase catalytic domain"/>
    <property type="match status" value="1"/>
</dbReference>
<dbReference type="InterPro" id="IPR000626">
    <property type="entry name" value="Ubiquitin-like_dom"/>
</dbReference>
<dbReference type="EC" id="2.3.2.26" evidence="3"/>
<evidence type="ECO:0000313" key="10">
    <source>
        <dbReference type="Proteomes" id="UP000554482"/>
    </source>
</evidence>
<dbReference type="GO" id="GO:0061630">
    <property type="term" value="F:ubiquitin protein ligase activity"/>
    <property type="evidence" value="ECO:0007669"/>
    <property type="project" value="UniProtKB-EC"/>
</dbReference>
<dbReference type="InterPro" id="IPR029071">
    <property type="entry name" value="Ubiquitin-like_domsf"/>
</dbReference>